<name>A0A8H6HMD3_9AGAR</name>
<gene>
    <name evidence="1" type="ORF">DFP72DRAFT_852946</name>
</gene>
<protein>
    <submittedName>
        <fullName evidence="1">Uncharacterized protein</fullName>
    </submittedName>
</protein>
<reference evidence="1 2" key="1">
    <citation type="submission" date="2020-07" db="EMBL/GenBank/DDBJ databases">
        <title>Comparative genomics of pyrophilous fungi reveals a link between fire events and developmental genes.</title>
        <authorList>
            <consortium name="DOE Joint Genome Institute"/>
            <person name="Steindorff A.S."/>
            <person name="Carver A."/>
            <person name="Calhoun S."/>
            <person name="Stillman K."/>
            <person name="Liu H."/>
            <person name="Lipzen A."/>
            <person name="Pangilinan J."/>
            <person name="Labutti K."/>
            <person name="Bruns T.D."/>
            <person name="Grigoriev I.V."/>
        </authorList>
    </citation>
    <scope>NUCLEOTIDE SEQUENCE [LARGE SCALE GENOMIC DNA]</scope>
    <source>
        <strain evidence="1 2">CBS 144469</strain>
    </source>
</reference>
<dbReference type="Proteomes" id="UP000521943">
    <property type="component" value="Unassembled WGS sequence"/>
</dbReference>
<evidence type="ECO:0000313" key="1">
    <source>
        <dbReference type="EMBL" id="KAF6749096.1"/>
    </source>
</evidence>
<sequence length="317" mass="33523">MVCGAVVMYPYSPKGPVFEPPLSFSFYQCVCSSPVVLVGGAHGRQPAVCSSRATADIPLGPPGFRRHQADAPVCEAPLGYLFGLNPQTVSSKTTYTFYCNGWGQLHQPVGVTWTNRLTAGCPSLPEPLRALQKVQLGLQFKIREWVIEGCTALILPSLAPPASSADLDSVASPSSAATSEPLSLSVHASHLGWETAARIAWISRSAALSLLHSPTSHLHSTVFNSPQARRGKTALIPPQIWRCGNCTLSGNFQSGYCFGCRNHTSVVSVDLGDVVVVGSGGNGNGEEVGDADLQGIVEGLVRDTFEDELGQMSASED</sequence>
<organism evidence="1 2">
    <name type="scientific">Ephemerocybe angulata</name>
    <dbReference type="NCBI Taxonomy" id="980116"/>
    <lineage>
        <taxon>Eukaryota</taxon>
        <taxon>Fungi</taxon>
        <taxon>Dikarya</taxon>
        <taxon>Basidiomycota</taxon>
        <taxon>Agaricomycotina</taxon>
        <taxon>Agaricomycetes</taxon>
        <taxon>Agaricomycetidae</taxon>
        <taxon>Agaricales</taxon>
        <taxon>Agaricineae</taxon>
        <taxon>Psathyrellaceae</taxon>
        <taxon>Ephemerocybe</taxon>
    </lineage>
</organism>
<dbReference type="EMBL" id="JACGCI010000066">
    <property type="protein sequence ID" value="KAF6749096.1"/>
    <property type="molecule type" value="Genomic_DNA"/>
</dbReference>
<keyword evidence="2" id="KW-1185">Reference proteome</keyword>
<dbReference type="AlphaFoldDB" id="A0A8H6HMD3"/>
<proteinExistence type="predicted"/>
<accession>A0A8H6HMD3</accession>
<comment type="caution">
    <text evidence="1">The sequence shown here is derived from an EMBL/GenBank/DDBJ whole genome shotgun (WGS) entry which is preliminary data.</text>
</comment>
<evidence type="ECO:0000313" key="2">
    <source>
        <dbReference type="Proteomes" id="UP000521943"/>
    </source>
</evidence>